<dbReference type="Proteomes" id="UP000799440">
    <property type="component" value="Unassembled WGS sequence"/>
</dbReference>
<protein>
    <submittedName>
        <fullName evidence="2">Uncharacterized protein</fullName>
    </submittedName>
</protein>
<feature type="compositionally biased region" description="Acidic residues" evidence="1">
    <location>
        <begin position="830"/>
        <end position="843"/>
    </location>
</feature>
<sequence length="1118" mass="120640">MIKVVPSFVNREFSVPPTSNLRPAAAKKRQRESSGASASRKRRHLRLQNEVEEDSEAANRPIPSTELENSGDERLPETHAQGARSKSQSVVQVRGIQTGREEFGPVVKEESPELGDPSVLPTVASKRLSTARLSVASSIGRSPDRSGLQDDVSEVETEIELPETENIQSQEDRELQDVEMAEDAVISDPTVPTVDNANHTRTSVERSPESSSPEPNEPYHVPQPAARRNIYDVSSSPEFLQSPSKRMETYGRKSHQSPRQRKSESREVVTKQRHSSPVVRIPRSEVNKARAAWSAKPDGIITSPQTSKTQPQRRNHIDTQVITETEPSLQTPQGASDARPSKTSSLKRPARRSYVLPPHSNSVEKDVTRPRRSMSTASRNADSTTTTAHKGGETTEITTSSLPNPTQPEQTTDKPPASSPVDIVRTGKSLLASLKQRKLERDAPAQDLSSSHIISTTPSGSPNYETSQLLSGVTQNRTLDTAAEGNAIRRGKQGITSTENGQTPPATADLPVSSPETFASSLPVEASTKRVPRRSEIPLPPPAHRPVGTPATGSKGKAKATKAYTDKARNHTEGLSATNDRRPSVSLNSSQITLPASGDAPRRQPRRSEIPLPQNVRGRFASSVGSVAATPNRTVGKVADLNGPLTSSEAHQKGRKQGRSDSTITPLPEKKVKAPIQPESSSLSDARLKSSTRAVIDESSDTSSDEDSGDEEVQEPNGKMVNRADGSTVESERPSDNEADEVEPRELDEAIQDDAALSLDLETVTAPTERSAQENNLQTHLMEAWEPTNLKDDTPARPSDQTSKQTPWDSSSWTFNGVPQAAEPTKDVDATEDAEASETEELEERSRTRSKSADVESDRSSPALSRGPARYLTHSPTPTPEKSDDEDEQDEDEDAAEAESKEPAYNRDDPDDQTSSDSSSTDSSDDDEDEDTEMPDAALVEVPATSQITPIPSSMPTLPSPLATNTQIQPQKSTIPLPSTKRTSISVSSTTSKPVTTRLSSSQIAPSSQTLTQSSQRFTQSARRPRSSQYPTITEQISSMRSGSAAAQRRRTFDPASQSLGTLKRSKLQASQTKGKANGKTAAKALMDDSSDDDSSSSSSSDDDEDAAEAKGAGCSVA</sequence>
<feature type="compositionally biased region" description="Basic and acidic residues" evidence="1">
    <location>
        <begin position="99"/>
        <end position="111"/>
    </location>
</feature>
<feature type="compositionally biased region" description="Polar residues" evidence="1">
    <location>
        <begin position="373"/>
        <end position="383"/>
    </location>
</feature>
<dbReference type="EMBL" id="MU006591">
    <property type="protein sequence ID" value="KAF2744125.1"/>
    <property type="molecule type" value="Genomic_DNA"/>
</dbReference>
<feature type="compositionally biased region" description="Basic and acidic residues" evidence="1">
    <location>
        <begin position="844"/>
        <end position="859"/>
    </location>
</feature>
<reference evidence="2" key="1">
    <citation type="journal article" date="2020" name="Stud. Mycol.">
        <title>101 Dothideomycetes genomes: a test case for predicting lifestyles and emergence of pathogens.</title>
        <authorList>
            <person name="Haridas S."/>
            <person name="Albert R."/>
            <person name="Binder M."/>
            <person name="Bloem J."/>
            <person name="Labutti K."/>
            <person name="Salamov A."/>
            <person name="Andreopoulos B."/>
            <person name="Baker S."/>
            <person name="Barry K."/>
            <person name="Bills G."/>
            <person name="Bluhm B."/>
            <person name="Cannon C."/>
            <person name="Castanera R."/>
            <person name="Culley D."/>
            <person name="Daum C."/>
            <person name="Ezra D."/>
            <person name="Gonzalez J."/>
            <person name="Henrissat B."/>
            <person name="Kuo A."/>
            <person name="Liang C."/>
            <person name="Lipzen A."/>
            <person name="Lutzoni F."/>
            <person name="Magnuson J."/>
            <person name="Mondo S."/>
            <person name="Nolan M."/>
            <person name="Ohm R."/>
            <person name="Pangilinan J."/>
            <person name="Park H.-J."/>
            <person name="Ramirez L."/>
            <person name="Alfaro M."/>
            <person name="Sun H."/>
            <person name="Tritt A."/>
            <person name="Yoshinaga Y."/>
            <person name="Zwiers L.-H."/>
            <person name="Turgeon B."/>
            <person name="Goodwin S."/>
            <person name="Spatafora J."/>
            <person name="Crous P."/>
            <person name="Grigoriev I."/>
        </authorList>
    </citation>
    <scope>NUCLEOTIDE SEQUENCE</scope>
    <source>
        <strain evidence="2">CBS 119925</strain>
    </source>
</reference>
<feature type="compositionally biased region" description="Polar residues" evidence="1">
    <location>
        <begin position="944"/>
        <end position="977"/>
    </location>
</feature>
<dbReference type="AlphaFoldDB" id="A0A6A6V105"/>
<feature type="compositionally biased region" description="Acidic residues" evidence="1">
    <location>
        <begin position="698"/>
        <end position="714"/>
    </location>
</feature>
<feature type="compositionally biased region" description="Polar residues" evidence="1">
    <location>
        <begin position="623"/>
        <end position="633"/>
    </location>
</feature>
<feature type="compositionally biased region" description="Acidic residues" evidence="1">
    <location>
        <begin position="151"/>
        <end position="163"/>
    </location>
</feature>
<feature type="compositionally biased region" description="Polar residues" evidence="1">
    <location>
        <begin position="397"/>
        <end position="410"/>
    </location>
</feature>
<feature type="region of interest" description="Disordered" evidence="1">
    <location>
        <begin position="482"/>
        <end position="1118"/>
    </location>
</feature>
<dbReference type="OrthoDB" id="6365676at2759"/>
<accession>A0A6A6V105</accession>
<feature type="compositionally biased region" description="Polar residues" evidence="1">
    <location>
        <begin position="232"/>
        <end position="244"/>
    </location>
</feature>
<feature type="compositionally biased region" description="Polar residues" evidence="1">
    <location>
        <begin position="302"/>
        <end position="334"/>
    </location>
</feature>
<feature type="region of interest" description="Disordered" evidence="1">
    <location>
        <begin position="1"/>
        <end position="122"/>
    </location>
</feature>
<feature type="compositionally biased region" description="Polar residues" evidence="1">
    <location>
        <begin position="585"/>
        <end position="594"/>
    </location>
</feature>
<feature type="compositionally biased region" description="Polar residues" evidence="1">
    <location>
        <begin position="494"/>
        <end position="505"/>
    </location>
</feature>
<evidence type="ECO:0000313" key="2">
    <source>
        <dbReference type="EMBL" id="KAF2744125.1"/>
    </source>
</evidence>
<evidence type="ECO:0000256" key="1">
    <source>
        <dbReference type="SAM" id="MobiDB-lite"/>
    </source>
</evidence>
<proteinExistence type="predicted"/>
<name>A0A6A6V105_9PLEO</name>
<feature type="compositionally biased region" description="Low complexity" evidence="1">
    <location>
        <begin position="978"/>
        <end position="998"/>
    </location>
</feature>
<organism evidence="2 3">
    <name type="scientific">Sporormia fimetaria CBS 119925</name>
    <dbReference type="NCBI Taxonomy" id="1340428"/>
    <lineage>
        <taxon>Eukaryota</taxon>
        <taxon>Fungi</taxon>
        <taxon>Dikarya</taxon>
        <taxon>Ascomycota</taxon>
        <taxon>Pezizomycotina</taxon>
        <taxon>Dothideomycetes</taxon>
        <taxon>Pleosporomycetidae</taxon>
        <taxon>Pleosporales</taxon>
        <taxon>Sporormiaceae</taxon>
        <taxon>Sporormia</taxon>
    </lineage>
</organism>
<feature type="compositionally biased region" description="Basic and acidic residues" evidence="1">
    <location>
        <begin position="600"/>
        <end position="609"/>
    </location>
</feature>
<keyword evidence="3" id="KW-1185">Reference proteome</keyword>
<feature type="compositionally biased region" description="Basic and acidic residues" evidence="1">
    <location>
        <begin position="730"/>
        <end position="748"/>
    </location>
</feature>
<feature type="compositionally biased region" description="Polar residues" evidence="1">
    <location>
        <begin position="999"/>
        <end position="1042"/>
    </location>
</feature>
<feature type="region of interest" description="Disordered" evidence="1">
    <location>
        <begin position="135"/>
        <end position="467"/>
    </location>
</feature>
<feature type="compositionally biased region" description="Basic and acidic residues" evidence="1">
    <location>
        <begin position="261"/>
        <end position="270"/>
    </location>
</feature>
<feature type="compositionally biased region" description="Acidic residues" evidence="1">
    <location>
        <begin position="1089"/>
        <end position="1107"/>
    </location>
</feature>
<feature type="compositionally biased region" description="Low complexity" evidence="1">
    <location>
        <begin position="1073"/>
        <end position="1085"/>
    </location>
</feature>
<feature type="compositionally biased region" description="Polar residues" evidence="1">
    <location>
        <begin position="765"/>
        <end position="779"/>
    </location>
</feature>
<feature type="compositionally biased region" description="Acidic residues" evidence="1">
    <location>
        <begin position="923"/>
        <end position="934"/>
    </location>
</feature>
<feature type="compositionally biased region" description="Low complexity" evidence="1">
    <location>
        <begin position="680"/>
        <end position="691"/>
    </location>
</feature>
<feature type="compositionally biased region" description="Polar residues" evidence="1">
    <location>
        <begin position="447"/>
        <end position="467"/>
    </location>
</feature>
<feature type="compositionally biased region" description="Polar residues" evidence="1">
    <location>
        <begin position="799"/>
        <end position="817"/>
    </location>
</feature>
<evidence type="ECO:0000313" key="3">
    <source>
        <dbReference type="Proteomes" id="UP000799440"/>
    </source>
</evidence>
<gene>
    <name evidence="2" type="ORF">M011DRAFT_197683</name>
</gene>
<feature type="compositionally biased region" description="Acidic residues" evidence="1">
    <location>
        <begin position="883"/>
        <end position="897"/>
    </location>
</feature>
<feature type="compositionally biased region" description="Basic and acidic residues" evidence="1">
    <location>
        <begin position="898"/>
        <end position="908"/>
    </location>
</feature>